<dbReference type="InterPro" id="IPR001505">
    <property type="entry name" value="Copper_CuA"/>
</dbReference>
<protein>
    <submittedName>
        <fullName evidence="5">Cytochrome c oxidase subunit 2</fullName>
    </submittedName>
</protein>
<dbReference type="SUPFAM" id="SSF49503">
    <property type="entry name" value="Cupredoxins"/>
    <property type="match status" value="1"/>
</dbReference>
<dbReference type="CDD" id="cd13913">
    <property type="entry name" value="ba3_CcO_II_C"/>
    <property type="match status" value="1"/>
</dbReference>
<name>A0A1M6PVQ8_9BACT</name>
<dbReference type="PROSITE" id="PS00078">
    <property type="entry name" value="COX2"/>
    <property type="match status" value="1"/>
</dbReference>
<evidence type="ECO:0000313" key="5">
    <source>
        <dbReference type="EMBL" id="SHK12064.1"/>
    </source>
</evidence>
<evidence type="ECO:0000256" key="1">
    <source>
        <dbReference type="ARBA" id="ARBA00004196"/>
    </source>
</evidence>
<reference evidence="6" key="1">
    <citation type="submission" date="2016-11" db="EMBL/GenBank/DDBJ databases">
        <authorList>
            <person name="Varghese N."/>
            <person name="Submissions S."/>
        </authorList>
    </citation>
    <scope>NUCLEOTIDE SEQUENCE [LARGE SCALE GENOMIC DNA]</scope>
    <source>
        <strain evidence="6">DSM 22212</strain>
    </source>
</reference>
<dbReference type="EMBL" id="FRAU01000001">
    <property type="protein sequence ID" value="SHK12064.1"/>
    <property type="molecule type" value="Genomic_DNA"/>
</dbReference>
<dbReference type="GO" id="GO:0016020">
    <property type="term" value="C:membrane"/>
    <property type="evidence" value="ECO:0007669"/>
    <property type="project" value="InterPro"/>
</dbReference>
<keyword evidence="6" id="KW-1185">Reference proteome</keyword>
<dbReference type="InterPro" id="IPR051403">
    <property type="entry name" value="NosZ/Cyto_c_oxidase_sub2"/>
</dbReference>
<sequence length="155" mass="17317">MKVHTYERAFLILGGVLLVLCMAALVYATVAMGIHLPGRAGEIEPGKVFTTPPFDNPGVHQTGPNQYDVVIIGQAWRFHPMEIRVPVGAELNFIATTFDVIHGFHIEGTRVNMMLIPGQISRLTYRFRKPGEYLIICHEYCGAGHHNMYGKIIVE</sequence>
<comment type="subcellular location">
    <subcellularLocation>
        <location evidence="1">Cell envelope</location>
    </subcellularLocation>
</comment>
<dbReference type="STRING" id="633813.SAMN04488087_0352"/>
<dbReference type="Proteomes" id="UP000185812">
    <property type="component" value="Unassembled WGS sequence"/>
</dbReference>
<organism evidence="5 6">
    <name type="scientific">Rhodothermus profundi</name>
    <dbReference type="NCBI Taxonomy" id="633813"/>
    <lineage>
        <taxon>Bacteria</taxon>
        <taxon>Pseudomonadati</taxon>
        <taxon>Rhodothermota</taxon>
        <taxon>Rhodothermia</taxon>
        <taxon>Rhodothermales</taxon>
        <taxon>Rhodothermaceae</taxon>
        <taxon>Rhodothermus</taxon>
    </lineage>
</organism>
<dbReference type="OrthoDB" id="9773456at2"/>
<evidence type="ECO:0000256" key="3">
    <source>
        <dbReference type="ARBA" id="ARBA00023008"/>
    </source>
</evidence>
<dbReference type="GO" id="GO:0004129">
    <property type="term" value="F:cytochrome-c oxidase activity"/>
    <property type="evidence" value="ECO:0007669"/>
    <property type="project" value="InterPro"/>
</dbReference>
<dbReference type="PROSITE" id="PS50857">
    <property type="entry name" value="COX2_CUA"/>
    <property type="match status" value="1"/>
</dbReference>
<dbReference type="GO" id="GO:0005507">
    <property type="term" value="F:copper ion binding"/>
    <property type="evidence" value="ECO:0007669"/>
    <property type="project" value="InterPro"/>
</dbReference>
<dbReference type="InterPro" id="IPR008972">
    <property type="entry name" value="Cupredoxin"/>
</dbReference>
<dbReference type="InterPro" id="IPR002429">
    <property type="entry name" value="CcO_II-like_C"/>
</dbReference>
<keyword evidence="3" id="KW-0186">Copper</keyword>
<dbReference type="PANTHER" id="PTHR42838">
    <property type="entry name" value="CYTOCHROME C OXIDASE SUBUNIT II"/>
    <property type="match status" value="1"/>
</dbReference>
<feature type="domain" description="Cytochrome oxidase subunit II copper A binding" evidence="4">
    <location>
        <begin position="62"/>
        <end position="155"/>
    </location>
</feature>
<gene>
    <name evidence="5" type="ORF">SAMN04488087_0352</name>
</gene>
<evidence type="ECO:0000259" key="4">
    <source>
        <dbReference type="PROSITE" id="PS50857"/>
    </source>
</evidence>
<dbReference type="RefSeq" id="WP_072714227.1">
    <property type="nucleotide sequence ID" value="NZ_FRAU01000001.1"/>
</dbReference>
<dbReference type="InterPro" id="IPR034214">
    <property type="entry name" value="Ba3_CcO_II_C"/>
</dbReference>
<dbReference type="AlphaFoldDB" id="A0A1M6PVQ8"/>
<proteinExistence type="predicted"/>
<accession>A0A1M6PVQ8</accession>
<keyword evidence="2" id="KW-0479">Metal-binding</keyword>
<dbReference type="Gene3D" id="2.60.40.420">
    <property type="entry name" value="Cupredoxins - blue copper proteins"/>
    <property type="match status" value="1"/>
</dbReference>
<evidence type="ECO:0000313" key="6">
    <source>
        <dbReference type="Proteomes" id="UP000185812"/>
    </source>
</evidence>
<dbReference type="GO" id="GO:0030313">
    <property type="term" value="C:cell envelope"/>
    <property type="evidence" value="ECO:0007669"/>
    <property type="project" value="UniProtKB-SubCell"/>
</dbReference>
<dbReference type="Pfam" id="PF00116">
    <property type="entry name" value="COX2"/>
    <property type="match status" value="1"/>
</dbReference>
<evidence type="ECO:0000256" key="2">
    <source>
        <dbReference type="ARBA" id="ARBA00022723"/>
    </source>
</evidence>
<dbReference type="PANTHER" id="PTHR42838:SF2">
    <property type="entry name" value="NITROUS-OXIDE REDUCTASE"/>
    <property type="match status" value="1"/>
</dbReference>